<keyword evidence="2 5" id="KW-0812">Transmembrane</keyword>
<evidence type="ECO:0000256" key="2">
    <source>
        <dbReference type="ARBA" id="ARBA00022692"/>
    </source>
</evidence>
<evidence type="ECO:0000256" key="5">
    <source>
        <dbReference type="SAM" id="Phobius"/>
    </source>
</evidence>
<dbReference type="GO" id="GO:0016020">
    <property type="term" value="C:membrane"/>
    <property type="evidence" value="ECO:0007669"/>
    <property type="project" value="UniProtKB-SubCell"/>
</dbReference>
<evidence type="ECO:0000313" key="7">
    <source>
        <dbReference type="Proteomes" id="UP000199024"/>
    </source>
</evidence>
<gene>
    <name evidence="6" type="ORF">SAMN05421771_0165</name>
</gene>
<keyword evidence="7" id="KW-1185">Reference proteome</keyword>
<evidence type="ECO:0000313" key="6">
    <source>
        <dbReference type="EMBL" id="SFR97716.1"/>
    </source>
</evidence>
<dbReference type="EMBL" id="FOZL01000001">
    <property type="protein sequence ID" value="SFR97716.1"/>
    <property type="molecule type" value="Genomic_DNA"/>
</dbReference>
<name>A0A1I6L2N7_9BACT</name>
<feature type="transmembrane region" description="Helical" evidence="5">
    <location>
        <begin position="45"/>
        <end position="69"/>
    </location>
</feature>
<accession>A0A1I6L2N7</accession>
<dbReference type="AlphaFoldDB" id="A0A1I6L2N7"/>
<feature type="transmembrane region" description="Helical" evidence="5">
    <location>
        <begin position="74"/>
        <end position="92"/>
    </location>
</feature>
<sequence length="127" mass="13522">MAVQPNPRGMVIAGWILSAIPTLMLLSGTYFALSGAPMVAEGIAHAGYPVSLVKTIGLIELVCGVLYLIPQTAFYGALLITAYMGGAVATHLRIGEKQWVVGVVFAFVIWVALAMRDSRLRAFLTGK</sequence>
<evidence type="ECO:0000256" key="4">
    <source>
        <dbReference type="ARBA" id="ARBA00023136"/>
    </source>
</evidence>
<comment type="subcellular location">
    <subcellularLocation>
        <location evidence="1">Membrane</location>
        <topology evidence="1">Multi-pass membrane protein</topology>
    </subcellularLocation>
</comment>
<evidence type="ECO:0000256" key="1">
    <source>
        <dbReference type="ARBA" id="ARBA00004141"/>
    </source>
</evidence>
<dbReference type="RefSeq" id="WP_089835726.1">
    <property type="nucleotide sequence ID" value="NZ_FOZL01000001.1"/>
</dbReference>
<feature type="transmembrane region" description="Helical" evidence="5">
    <location>
        <begin position="98"/>
        <end position="115"/>
    </location>
</feature>
<dbReference type="Pfam" id="PF13564">
    <property type="entry name" value="DoxX_2"/>
    <property type="match status" value="1"/>
</dbReference>
<dbReference type="STRING" id="474950.SAMN05421771_0165"/>
<dbReference type="OrthoDB" id="9811373at2"/>
<dbReference type="Proteomes" id="UP000199024">
    <property type="component" value="Unassembled WGS sequence"/>
</dbReference>
<feature type="transmembrane region" description="Helical" evidence="5">
    <location>
        <begin position="12"/>
        <end position="33"/>
    </location>
</feature>
<protein>
    <submittedName>
        <fullName evidence="6">DoxX-like family protein</fullName>
    </submittedName>
</protein>
<organism evidence="6 7">
    <name type="scientific">Granulicella pectinivorans</name>
    <dbReference type="NCBI Taxonomy" id="474950"/>
    <lineage>
        <taxon>Bacteria</taxon>
        <taxon>Pseudomonadati</taxon>
        <taxon>Acidobacteriota</taxon>
        <taxon>Terriglobia</taxon>
        <taxon>Terriglobales</taxon>
        <taxon>Acidobacteriaceae</taxon>
        <taxon>Granulicella</taxon>
    </lineage>
</organism>
<keyword evidence="3 5" id="KW-1133">Transmembrane helix</keyword>
<proteinExistence type="predicted"/>
<evidence type="ECO:0000256" key="3">
    <source>
        <dbReference type="ARBA" id="ARBA00022989"/>
    </source>
</evidence>
<dbReference type="InterPro" id="IPR032808">
    <property type="entry name" value="DoxX"/>
</dbReference>
<reference evidence="6 7" key="1">
    <citation type="submission" date="2016-10" db="EMBL/GenBank/DDBJ databases">
        <authorList>
            <person name="de Groot N.N."/>
        </authorList>
    </citation>
    <scope>NUCLEOTIDE SEQUENCE [LARGE SCALE GENOMIC DNA]</scope>
    <source>
        <strain evidence="6 7">DSM 21001</strain>
    </source>
</reference>
<keyword evidence="4 5" id="KW-0472">Membrane</keyword>